<proteinExistence type="predicted"/>
<dbReference type="PROSITE" id="PS51128">
    <property type="entry name" value="ZF_DKSA_2"/>
    <property type="match status" value="1"/>
</dbReference>
<dbReference type="Gene3D" id="1.20.120.910">
    <property type="entry name" value="DksA, coiled-coil domain"/>
    <property type="match status" value="1"/>
</dbReference>
<dbReference type="RefSeq" id="WP_005863214.1">
    <property type="nucleotide sequence ID" value="NZ_AAYA01000019.1"/>
</dbReference>
<evidence type="ECO:0000256" key="2">
    <source>
        <dbReference type="ARBA" id="ARBA00022771"/>
    </source>
</evidence>
<dbReference type="PANTHER" id="PTHR33823:SF4">
    <property type="entry name" value="GENERAL STRESS PROTEIN 16O"/>
    <property type="match status" value="1"/>
</dbReference>
<keyword evidence="2" id="KW-0863">Zinc-finger</keyword>
<accession>A3K9U1</accession>
<dbReference type="Pfam" id="PF21173">
    <property type="entry name" value="DksA-like_N"/>
    <property type="match status" value="1"/>
</dbReference>
<keyword evidence="8" id="KW-1185">Reference proteome</keyword>
<keyword evidence="1" id="KW-0479">Metal-binding</keyword>
<dbReference type="Proteomes" id="UP000005713">
    <property type="component" value="Unassembled WGS sequence"/>
</dbReference>
<keyword evidence="3" id="KW-0862">Zinc</keyword>
<dbReference type="Pfam" id="PF01258">
    <property type="entry name" value="zf-dskA_traR"/>
    <property type="match status" value="1"/>
</dbReference>
<dbReference type="PANTHER" id="PTHR33823">
    <property type="entry name" value="RNA POLYMERASE-BINDING TRANSCRIPTION FACTOR DKSA-RELATED"/>
    <property type="match status" value="1"/>
</dbReference>
<name>A3K9U1_SAGS3</name>
<evidence type="ECO:0000256" key="4">
    <source>
        <dbReference type="PROSITE-ProRule" id="PRU00510"/>
    </source>
</evidence>
<evidence type="ECO:0000313" key="7">
    <source>
        <dbReference type="EMBL" id="EBA06044.1"/>
    </source>
</evidence>
<evidence type="ECO:0000259" key="6">
    <source>
        <dbReference type="Pfam" id="PF21173"/>
    </source>
</evidence>
<comment type="caution">
    <text evidence="7">The sequence shown here is derived from an EMBL/GenBank/DDBJ whole genome shotgun (WGS) entry which is preliminary data.</text>
</comment>
<evidence type="ECO:0000256" key="1">
    <source>
        <dbReference type="ARBA" id="ARBA00022723"/>
    </source>
</evidence>
<evidence type="ECO:0000259" key="5">
    <source>
        <dbReference type="Pfam" id="PF01258"/>
    </source>
</evidence>
<evidence type="ECO:0000313" key="8">
    <source>
        <dbReference type="Proteomes" id="UP000005713"/>
    </source>
</evidence>
<organism evidence="7 8">
    <name type="scientific">Sagittula stellata (strain ATCC 700073 / DSM 11524 / E-37)</name>
    <dbReference type="NCBI Taxonomy" id="388399"/>
    <lineage>
        <taxon>Bacteria</taxon>
        <taxon>Pseudomonadati</taxon>
        <taxon>Pseudomonadota</taxon>
        <taxon>Alphaproteobacteria</taxon>
        <taxon>Rhodobacterales</taxon>
        <taxon>Roseobacteraceae</taxon>
        <taxon>Sagittula</taxon>
    </lineage>
</organism>
<dbReference type="InterPro" id="IPR000962">
    <property type="entry name" value="Znf_DskA_TraR"/>
</dbReference>
<sequence length="105" mass="11525">MSHHDKRTRLLKRLRELGVRLDGIEDALGTEHSKDWEDQAIEREGEEVLERLGANGQSEVARIQAALGRMSRGEYGLCVKCGEEINPARLDAVPETPLCAACAAG</sequence>
<protein>
    <submittedName>
        <fullName evidence="7">DnaK suppressor protein</fullName>
    </submittedName>
</protein>
<dbReference type="InterPro" id="IPR048487">
    <property type="entry name" value="DksA-like_N"/>
</dbReference>
<dbReference type="SUPFAM" id="SSF57716">
    <property type="entry name" value="Glucocorticoid receptor-like (DNA-binding domain)"/>
    <property type="match status" value="1"/>
</dbReference>
<gene>
    <name evidence="7" type="ORF">SSE37_10542</name>
</gene>
<dbReference type="AlphaFoldDB" id="A3K9U1"/>
<dbReference type="eggNOG" id="COG1734">
    <property type="taxonomic scope" value="Bacteria"/>
</dbReference>
<feature type="zinc finger region" description="dksA C4-type" evidence="4">
    <location>
        <begin position="78"/>
        <end position="102"/>
    </location>
</feature>
<feature type="domain" description="Zinc finger DksA/TraR C4-type" evidence="5">
    <location>
        <begin position="73"/>
        <end position="104"/>
    </location>
</feature>
<evidence type="ECO:0000256" key="3">
    <source>
        <dbReference type="ARBA" id="ARBA00022833"/>
    </source>
</evidence>
<dbReference type="GO" id="GO:0008270">
    <property type="term" value="F:zinc ion binding"/>
    <property type="evidence" value="ECO:0007669"/>
    <property type="project" value="UniProtKB-KW"/>
</dbReference>
<reference evidence="7 8" key="1">
    <citation type="submission" date="2006-06" db="EMBL/GenBank/DDBJ databases">
        <authorList>
            <person name="Moran M.A."/>
            <person name="Ferriera S."/>
            <person name="Johnson J."/>
            <person name="Kravitz S."/>
            <person name="Beeson K."/>
            <person name="Sutton G."/>
            <person name="Rogers Y.-H."/>
            <person name="Friedman R."/>
            <person name="Frazier M."/>
            <person name="Venter J.C."/>
        </authorList>
    </citation>
    <scope>NUCLEOTIDE SEQUENCE [LARGE SCALE GENOMIC DNA]</scope>
    <source>
        <strain evidence="7 8">E-37</strain>
    </source>
</reference>
<dbReference type="EMBL" id="AAYA01000019">
    <property type="protein sequence ID" value="EBA06044.1"/>
    <property type="molecule type" value="Genomic_DNA"/>
</dbReference>
<dbReference type="OrthoDB" id="1121111at2"/>
<feature type="domain" description="DnaK suppressor protein-like N-terminal" evidence="6">
    <location>
        <begin position="8"/>
        <end position="70"/>
    </location>
</feature>